<dbReference type="GO" id="GO:0017168">
    <property type="term" value="F:5-oxoprolinase (ATP-hydrolyzing) activity"/>
    <property type="evidence" value="ECO:0007669"/>
    <property type="project" value="TreeGrafter"/>
</dbReference>
<evidence type="ECO:0000313" key="5">
    <source>
        <dbReference type="Proteomes" id="UP000284751"/>
    </source>
</evidence>
<gene>
    <name evidence="4" type="ORF">DWY99_12100</name>
</gene>
<dbReference type="InterPro" id="IPR043129">
    <property type="entry name" value="ATPase_NBD"/>
</dbReference>
<dbReference type="InterPro" id="IPR045079">
    <property type="entry name" value="Oxoprolinase-like"/>
</dbReference>
<reference evidence="4 5" key="1">
    <citation type="submission" date="2018-08" db="EMBL/GenBank/DDBJ databases">
        <title>A genome reference for cultivated species of the human gut microbiota.</title>
        <authorList>
            <person name="Zou Y."/>
            <person name="Xue W."/>
            <person name="Luo G."/>
        </authorList>
    </citation>
    <scope>NUCLEOTIDE SEQUENCE [LARGE SCALE GENOMIC DNA]</scope>
    <source>
        <strain evidence="4 5">AF28-26</strain>
    </source>
</reference>
<feature type="domain" description="Hydantoinase/oxoprolinase N-terminal" evidence="2">
    <location>
        <begin position="4"/>
        <end position="182"/>
    </location>
</feature>
<dbReference type="InterPro" id="IPR008040">
    <property type="entry name" value="Hydant_A_N"/>
</dbReference>
<feature type="domain" description="Hydantoinase A/oxoprolinase" evidence="1">
    <location>
        <begin position="203"/>
        <end position="488"/>
    </location>
</feature>
<sequence length="689" mass="75995">MGYRIGVDVGGTFTDFSIYNTISRKLIHYKRSSTPDDPSCSIVTGLAEILEKENIQAADIEYLAHGTTVATNALIEKKGDTIGLITTYGFKDLMEIGDQKRPSLYDLLRPKPVSLIHPGARWEVHERILYDGSIRQPLQEQDVLDGIAHFKKMGIRSIAVCTLFSFLNPIHEQKIREIIRREYPEAYVSISSDLVHEFREYARMSTTVLNAYLGPIMKEYVENFRESIKGAGVSVSPFVTQSNGSIISIDETIDCPIRTAVSGPSAGVIGAARIGKQCGLNNLITFDMGGTSIDVSLIQDGKANVSFERMVEGYPARIPMIDIVTVGAGGGSLAYVDEGGALKVGPRSAGAKPGPACYCRGGEEPAVTDANLILGKLNPKRILGGRMSIDEKRSISVIKKVICQKTDLSIEDAAAGIITVVNSNMVRAIRAVSVERGYDPRQFTLVAFGGAGPLHACEVAEEIGIRQVLFPPSPGTLCSLGLLMADTQFDLSRSRLTIVNQKNLSIINKLLSDLALDGQRLLDTQKIPELHRCFRFGFDCRYEHQNYELTVEINKDELNESDLNDLKKAFGNAHEHAYGYQDKERPVQIVNYRLSAIGLSDKPQIGHIQECSVSVPKENEVRQVRFEKQCKYIETPVYLRDDLPSDCVLQGPAIIEQMDSTCVIPPGWIALSDQYGNFLVERKEKNEDA</sequence>
<dbReference type="GO" id="GO:0006749">
    <property type="term" value="P:glutathione metabolic process"/>
    <property type="evidence" value="ECO:0007669"/>
    <property type="project" value="TreeGrafter"/>
</dbReference>
<comment type="caution">
    <text evidence="4">The sequence shown here is derived from an EMBL/GenBank/DDBJ whole genome shotgun (WGS) entry which is preliminary data.</text>
</comment>
<dbReference type="Proteomes" id="UP000284751">
    <property type="component" value="Unassembled WGS sequence"/>
</dbReference>
<dbReference type="SUPFAM" id="SSF53067">
    <property type="entry name" value="Actin-like ATPase domain"/>
    <property type="match status" value="1"/>
</dbReference>
<feature type="domain" description="Acetophenone carboxylase-like C-terminal" evidence="3">
    <location>
        <begin position="505"/>
        <end position="675"/>
    </location>
</feature>
<dbReference type="PANTHER" id="PTHR11365:SF23">
    <property type="entry name" value="HYPOTHETICAL 5-OXOPROLINASE (EUROFUNG)-RELATED"/>
    <property type="match status" value="1"/>
</dbReference>
<accession>A0A412AUX4</accession>
<dbReference type="InterPro" id="IPR002821">
    <property type="entry name" value="Hydantoinase_A"/>
</dbReference>
<evidence type="ECO:0000259" key="3">
    <source>
        <dbReference type="Pfam" id="PF19278"/>
    </source>
</evidence>
<dbReference type="Pfam" id="PF19278">
    <property type="entry name" value="Hydant_A_C"/>
    <property type="match status" value="1"/>
</dbReference>
<dbReference type="PANTHER" id="PTHR11365">
    <property type="entry name" value="5-OXOPROLINASE RELATED"/>
    <property type="match status" value="1"/>
</dbReference>
<organism evidence="4 5">
    <name type="scientific">[Clostridium] leptum</name>
    <dbReference type="NCBI Taxonomy" id="1535"/>
    <lineage>
        <taxon>Bacteria</taxon>
        <taxon>Bacillati</taxon>
        <taxon>Bacillota</taxon>
        <taxon>Clostridia</taxon>
        <taxon>Eubacteriales</taxon>
        <taxon>Oscillospiraceae</taxon>
        <taxon>Oscillospiraceae incertae sedis</taxon>
    </lineage>
</organism>
<evidence type="ECO:0000259" key="2">
    <source>
        <dbReference type="Pfam" id="PF05378"/>
    </source>
</evidence>
<protein>
    <submittedName>
        <fullName evidence="4">Hydantoinase/oxoprolinase family protein</fullName>
    </submittedName>
</protein>
<dbReference type="AlphaFoldDB" id="A0A412AUX4"/>
<dbReference type="InterPro" id="IPR049517">
    <property type="entry name" value="ACX-like_C"/>
</dbReference>
<evidence type="ECO:0000313" key="4">
    <source>
        <dbReference type="EMBL" id="RGQ35893.1"/>
    </source>
</evidence>
<proteinExistence type="predicted"/>
<dbReference type="EMBL" id="QRTC01000060">
    <property type="protein sequence ID" value="RGQ35893.1"/>
    <property type="molecule type" value="Genomic_DNA"/>
</dbReference>
<dbReference type="GO" id="GO:0005829">
    <property type="term" value="C:cytosol"/>
    <property type="evidence" value="ECO:0007669"/>
    <property type="project" value="TreeGrafter"/>
</dbReference>
<dbReference type="Pfam" id="PF01968">
    <property type="entry name" value="Hydantoinase_A"/>
    <property type="match status" value="1"/>
</dbReference>
<dbReference type="Pfam" id="PF05378">
    <property type="entry name" value="Hydant_A_N"/>
    <property type="match status" value="1"/>
</dbReference>
<evidence type="ECO:0000259" key="1">
    <source>
        <dbReference type="Pfam" id="PF01968"/>
    </source>
</evidence>
<name>A0A412AUX4_9FIRM</name>